<dbReference type="NCBIfam" id="TIGR02937">
    <property type="entry name" value="sigma70-ECF"/>
    <property type="match status" value="1"/>
</dbReference>
<dbReference type="GO" id="GO:0006352">
    <property type="term" value="P:DNA-templated transcription initiation"/>
    <property type="evidence" value="ECO:0007669"/>
    <property type="project" value="InterPro"/>
</dbReference>
<sequence>MGCCVVDKEAELKRLMLRGLDGDPVAWRALLTEMRGALTPFFKRRLTGCEADAEDLVQDCLIAIHAKRATYDRSLPFTAWAYAIARYKLIDHFRRQGRRHDVPLEEASVLLADHTVEDGVVRRDLKKVLSILPLRQRRLIEDVRVGGFSLAEAAQRNGFTEGAAKVSVHRSMKTLVASVNPNED</sequence>
<dbReference type="EMBL" id="UXHF01000014">
    <property type="protein sequence ID" value="VDC49161.1"/>
    <property type="molecule type" value="Genomic_DNA"/>
</dbReference>
<dbReference type="GO" id="GO:0016987">
    <property type="term" value="F:sigma factor activity"/>
    <property type="evidence" value="ECO:0007669"/>
    <property type="project" value="UniProtKB-KW"/>
</dbReference>
<dbReference type="InterPro" id="IPR013324">
    <property type="entry name" value="RNA_pol_sigma_r3/r4-like"/>
</dbReference>
<dbReference type="InterPro" id="IPR014284">
    <property type="entry name" value="RNA_pol_sigma-70_dom"/>
</dbReference>
<keyword evidence="5" id="KW-0804">Transcription</keyword>
<protein>
    <submittedName>
        <fullName evidence="8">ECF RNA polymerase sigma factor SigD</fullName>
    </submittedName>
</protein>
<dbReference type="PANTHER" id="PTHR43133:SF58">
    <property type="entry name" value="ECF RNA POLYMERASE SIGMA FACTOR SIGD"/>
    <property type="match status" value="1"/>
</dbReference>
<evidence type="ECO:0000259" key="6">
    <source>
        <dbReference type="Pfam" id="PF04542"/>
    </source>
</evidence>
<dbReference type="AlphaFoldDB" id="A0A7Z8Y1J1"/>
<dbReference type="Gene3D" id="1.10.10.10">
    <property type="entry name" value="Winged helix-like DNA-binding domain superfamily/Winged helix DNA-binding domain"/>
    <property type="match status" value="1"/>
</dbReference>
<proteinExistence type="inferred from homology"/>
<evidence type="ECO:0000256" key="1">
    <source>
        <dbReference type="ARBA" id="ARBA00010641"/>
    </source>
</evidence>
<keyword evidence="9" id="KW-1185">Reference proteome</keyword>
<keyword evidence="2" id="KW-0805">Transcription regulation</keyword>
<dbReference type="Gene3D" id="1.10.1740.10">
    <property type="match status" value="1"/>
</dbReference>
<dbReference type="InterPro" id="IPR013325">
    <property type="entry name" value="RNA_pol_sigma_r2"/>
</dbReference>
<name>A0A7Z8Y1J1_9CAUL</name>
<comment type="caution">
    <text evidence="8">The sequence shown here is derived from an EMBL/GenBank/DDBJ whole genome shotgun (WGS) entry which is preliminary data.</text>
</comment>
<reference evidence="8 9" key="1">
    <citation type="submission" date="2018-11" db="EMBL/GenBank/DDBJ databases">
        <authorList>
            <person name="Peiro R."/>
            <person name="Begona"/>
            <person name="Cbmso G."/>
            <person name="Lopez M."/>
            <person name="Gonzalez S."/>
            <person name="Sacristan E."/>
            <person name="Castillo E."/>
        </authorList>
    </citation>
    <scope>NUCLEOTIDE SEQUENCE [LARGE SCALE GENOMIC DNA]</scope>
    <source>
        <strain evidence="8">Brev_genome</strain>
    </source>
</reference>
<dbReference type="Proteomes" id="UP000289220">
    <property type="component" value="Unassembled WGS sequence"/>
</dbReference>
<feature type="domain" description="RNA polymerase sigma factor 70 region 4 type 2" evidence="7">
    <location>
        <begin position="123"/>
        <end position="175"/>
    </location>
</feature>
<dbReference type="InterPro" id="IPR013249">
    <property type="entry name" value="RNA_pol_sigma70_r4_t2"/>
</dbReference>
<evidence type="ECO:0000256" key="4">
    <source>
        <dbReference type="ARBA" id="ARBA00023125"/>
    </source>
</evidence>
<keyword evidence="3" id="KW-0731">Sigma factor</keyword>
<dbReference type="SUPFAM" id="SSF88659">
    <property type="entry name" value="Sigma3 and sigma4 domains of RNA polymerase sigma factors"/>
    <property type="match status" value="1"/>
</dbReference>
<feature type="domain" description="RNA polymerase sigma-70 region 2" evidence="6">
    <location>
        <begin position="44"/>
        <end position="99"/>
    </location>
</feature>
<dbReference type="SUPFAM" id="SSF88946">
    <property type="entry name" value="Sigma2 domain of RNA polymerase sigma factors"/>
    <property type="match status" value="1"/>
</dbReference>
<organism evidence="8 9">
    <name type="scientific">Brevundimonas mediterranea</name>
    <dbReference type="NCBI Taxonomy" id="74329"/>
    <lineage>
        <taxon>Bacteria</taxon>
        <taxon>Pseudomonadati</taxon>
        <taxon>Pseudomonadota</taxon>
        <taxon>Alphaproteobacteria</taxon>
        <taxon>Caulobacterales</taxon>
        <taxon>Caulobacteraceae</taxon>
        <taxon>Brevundimonas</taxon>
    </lineage>
</organism>
<dbReference type="InterPro" id="IPR007627">
    <property type="entry name" value="RNA_pol_sigma70_r2"/>
</dbReference>
<evidence type="ECO:0000259" key="7">
    <source>
        <dbReference type="Pfam" id="PF08281"/>
    </source>
</evidence>
<dbReference type="InterPro" id="IPR036388">
    <property type="entry name" value="WH-like_DNA-bd_sf"/>
</dbReference>
<dbReference type="NCBIfam" id="NF009191">
    <property type="entry name" value="PRK12539.1"/>
    <property type="match status" value="1"/>
</dbReference>
<dbReference type="InterPro" id="IPR039425">
    <property type="entry name" value="RNA_pol_sigma-70-like"/>
</dbReference>
<evidence type="ECO:0000256" key="5">
    <source>
        <dbReference type="ARBA" id="ARBA00023163"/>
    </source>
</evidence>
<evidence type="ECO:0000313" key="8">
    <source>
        <dbReference type="EMBL" id="VDC49161.1"/>
    </source>
</evidence>
<keyword evidence="4" id="KW-0238">DNA-binding</keyword>
<evidence type="ECO:0000313" key="9">
    <source>
        <dbReference type="Proteomes" id="UP000289220"/>
    </source>
</evidence>
<dbReference type="PANTHER" id="PTHR43133">
    <property type="entry name" value="RNA POLYMERASE ECF-TYPE SIGMA FACTO"/>
    <property type="match status" value="1"/>
</dbReference>
<dbReference type="Pfam" id="PF04542">
    <property type="entry name" value="Sigma70_r2"/>
    <property type="match status" value="1"/>
</dbReference>
<comment type="similarity">
    <text evidence="1">Belongs to the sigma-70 factor family. ECF subfamily.</text>
</comment>
<dbReference type="GO" id="GO:0003677">
    <property type="term" value="F:DNA binding"/>
    <property type="evidence" value="ECO:0007669"/>
    <property type="project" value="UniProtKB-KW"/>
</dbReference>
<accession>A0A7Z8Y1J1</accession>
<evidence type="ECO:0000256" key="2">
    <source>
        <dbReference type="ARBA" id="ARBA00023015"/>
    </source>
</evidence>
<dbReference type="Pfam" id="PF08281">
    <property type="entry name" value="Sigma70_r4_2"/>
    <property type="match status" value="1"/>
</dbReference>
<gene>
    <name evidence="8" type="primary">sigD</name>
    <name evidence="8" type="ORF">BREV_BREV_01051</name>
</gene>
<evidence type="ECO:0000256" key="3">
    <source>
        <dbReference type="ARBA" id="ARBA00023082"/>
    </source>
</evidence>